<dbReference type="InterPro" id="IPR049453">
    <property type="entry name" value="Memb_transporter_dom"/>
</dbReference>
<keyword evidence="3 6" id="KW-1133">Transmembrane helix</keyword>
<name>A0A4U5X8Z5_STRGB</name>
<evidence type="ECO:0000256" key="3">
    <source>
        <dbReference type="ARBA" id="ARBA00022989"/>
    </source>
</evidence>
<evidence type="ECO:0000313" key="8">
    <source>
        <dbReference type="EMBL" id="TKT11162.1"/>
    </source>
</evidence>
<feature type="transmembrane region" description="Helical" evidence="6">
    <location>
        <begin position="356"/>
        <end position="377"/>
    </location>
</feature>
<gene>
    <name evidence="8" type="ORF">E4U92_03315</name>
</gene>
<accession>A0A4U5X8Z5</accession>
<keyword evidence="4 6" id="KW-0472">Membrane</keyword>
<evidence type="ECO:0000256" key="2">
    <source>
        <dbReference type="ARBA" id="ARBA00022692"/>
    </source>
</evidence>
<feature type="domain" description="Integral membrane bound transporter" evidence="7">
    <location>
        <begin position="430"/>
        <end position="553"/>
    </location>
</feature>
<protein>
    <submittedName>
        <fullName evidence="8">FUSC family protein</fullName>
    </submittedName>
</protein>
<feature type="region of interest" description="Disordered" evidence="5">
    <location>
        <begin position="193"/>
        <end position="230"/>
    </location>
</feature>
<feature type="transmembrane region" description="Helical" evidence="6">
    <location>
        <begin position="422"/>
        <end position="448"/>
    </location>
</feature>
<evidence type="ECO:0000313" key="9">
    <source>
        <dbReference type="Proteomes" id="UP000308632"/>
    </source>
</evidence>
<comment type="caution">
    <text evidence="8">The sequence shown here is derived from an EMBL/GenBank/DDBJ whole genome shotgun (WGS) entry which is preliminary data.</text>
</comment>
<reference evidence="8 9" key="1">
    <citation type="submission" date="2019-04" db="EMBL/GenBank/DDBJ databases">
        <title>Streptomyces lasaliensis sp.nov., an Actinomycete isolated from soil which produces the polyether antibiotic lasalocid.</title>
        <authorList>
            <person name="Erwin G."/>
            <person name="Haber C."/>
        </authorList>
    </citation>
    <scope>NUCLEOTIDE SEQUENCE [LARGE SCALE GENOMIC DNA]</scope>
    <source>
        <strain evidence="8 9">DSM 40089</strain>
    </source>
</reference>
<dbReference type="Pfam" id="PF13515">
    <property type="entry name" value="FUSC_2"/>
    <property type="match status" value="1"/>
</dbReference>
<feature type="region of interest" description="Disordered" evidence="5">
    <location>
        <begin position="729"/>
        <end position="748"/>
    </location>
</feature>
<sequence length="748" mass="76107">MRLGQPTARASPSPRSPVRRAARRAVRVTLAAAAGFYPAVYAFDRPAAAVYALFAPVAFGVLSPLPGSGRERARTVLYALGAAAALTALGTVLAVTTASAVAGMLLVGFVLTFASACGPRMAGAAPGLQLFYILACFPPYAPGSLPQRLAGLAAGALLLAAAEVWLLPEPTPPRYADKVSRALHEAAATARSLARAPGAAATSPARRAGGVGTAPARGTGPPAISPPGPRALHAAAQDLRFSRQPPGTSPTGAGRTQRALAHTGGAARRLLEQLAALAARPAPPPDDAPTRELLDGIADCCAEAAEAVRGDRPARGAGRLLEMTGVFLEARGEDGPGATGTDPSAAWHARLRARSAVLSTALSALTAVAAVAVARGGARGAPGLPPAQFWYAGLSGPRLWAVRLSGNLTVRSVVLQNAVRTALGLAVARLVAGSLDLAHGFWVLLAVLTLGRTTAVATWSAVRAAALGTLAGAVAAGLLLTEAGGSTDVYAALLVPVMALAFTVGPLGGPAWAQGMFTLVVSTAFAQLAPVTWRLAEVRVVDVLTGSAVGLLCGLLAWPAGARAELRRGMAALLRATAPLVGLTVAAACAPSDARLRHRAADEAVRLTRHRLRIAEAVYAQYRTEPSAAPAPGDPDWLAVLNCATRVLVGAHWLPQERAPGEMPPVARRWAADTADRVAASMSRTAAFPAHPAAPPGPPSPAPPVPPGLLPYLVDVEVWLDDLTADLRTIRHPAPPPAPAGHGGAPPP</sequence>
<evidence type="ECO:0000256" key="5">
    <source>
        <dbReference type="SAM" id="MobiDB-lite"/>
    </source>
</evidence>
<dbReference type="GO" id="GO:0016020">
    <property type="term" value="C:membrane"/>
    <property type="evidence" value="ECO:0007669"/>
    <property type="project" value="UniProtKB-SubCell"/>
</dbReference>
<feature type="transmembrane region" description="Helical" evidence="6">
    <location>
        <begin position="49"/>
        <end position="65"/>
    </location>
</feature>
<feature type="transmembrane region" description="Helical" evidence="6">
    <location>
        <begin position="540"/>
        <end position="560"/>
    </location>
</feature>
<dbReference type="PANTHER" id="PTHR45725:SF18">
    <property type="entry name" value="ORC1-LIKE AAA ATPASE DOMAIN-CONTAINING PROTEIN"/>
    <property type="match status" value="1"/>
</dbReference>
<evidence type="ECO:0000256" key="4">
    <source>
        <dbReference type="ARBA" id="ARBA00023136"/>
    </source>
</evidence>
<feature type="transmembrane region" description="Helical" evidence="6">
    <location>
        <begin position="487"/>
        <end position="505"/>
    </location>
</feature>
<comment type="subcellular location">
    <subcellularLocation>
        <location evidence="1">Membrane</location>
        <topology evidence="1">Multi-pass membrane protein</topology>
    </subcellularLocation>
</comment>
<feature type="region of interest" description="Disordered" evidence="5">
    <location>
        <begin position="1"/>
        <end position="20"/>
    </location>
</feature>
<evidence type="ECO:0000259" key="7">
    <source>
        <dbReference type="Pfam" id="PF13515"/>
    </source>
</evidence>
<dbReference type="Proteomes" id="UP000308632">
    <property type="component" value="Unassembled WGS sequence"/>
</dbReference>
<dbReference type="InterPro" id="IPR051425">
    <property type="entry name" value="Formin_Homology"/>
</dbReference>
<keyword evidence="2 6" id="KW-0812">Transmembrane</keyword>
<evidence type="ECO:0000256" key="6">
    <source>
        <dbReference type="SAM" id="Phobius"/>
    </source>
</evidence>
<feature type="transmembrane region" description="Helical" evidence="6">
    <location>
        <begin position="77"/>
        <end position="95"/>
    </location>
</feature>
<dbReference type="PANTHER" id="PTHR45725">
    <property type="entry name" value="FORMIN HOMOLOGY 2 FAMILY MEMBER"/>
    <property type="match status" value="1"/>
</dbReference>
<feature type="compositionally biased region" description="Pro residues" evidence="5">
    <location>
        <begin position="733"/>
        <end position="748"/>
    </location>
</feature>
<evidence type="ECO:0000256" key="1">
    <source>
        <dbReference type="ARBA" id="ARBA00004141"/>
    </source>
</evidence>
<feature type="compositionally biased region" description="Low complexity" evidence="5">
    <location>
        <begin position="193"/>
        <end position="208"/>
    </location>
</feature>
<dbReference type="EMBL" id="SZPR01000004">
    <property type="protein sequence ID" value="TKT11162.1"/>
    <property type="molecule type" value="Genomic_DNA"/>
</dbReference>
<proteinExistence type="predicted"/>
<organism evidence="8 9">
    <name type="scientific">Streptomyces galbus</name>
    <dbReference type="NCBI Taxonomy" id="33898"/>
    <lineage>
        <taxon>Bacteria</taxon>
        <taxon>Bacillati</taxon>
        <taxon>Actinomycetota</taxon>
        <taxon>Actinomycetes</taxon>
        <taxon>Kitasatosporales</taxon>
        <taxon>Streptomycetaceae</taxon>
        <taxon>Streptomyces</taxon>
    </lineage>
</organism>
<feature type="transmembrane region" description="Helical" evidence="6">
    <location>
        <begin position="460"/>
        <end position="480"/>
    </location>
</feature>
<feature type="transmembrane region" description="Helical" evidence="6">
    <location>
        <begin position="25"/>
        <end position="43"/>
    </location>
</feature>
<feature type="transmembrane region" description="Helical" evidence="6">
    <location>
        <begin position="101"/>
        <end position="118"/>
    </location>
</feature>
<dbReference type="AlphaFoldDB" id="A0A4U5X8Z5"/>